<feature type="domain" description="D-isomer specific 2-hydroxyacid dehydrogenase catalytic" evidence="3">
    <location>
        <begin position="8"/>
        <end position="109"/>
    </location>
</feature>
<dbReference type="PANTHER" id="PTHR10996:SF178">
    <property type="entry name" value="2-HYDROXYACID DEHYDROGENASE YGL185C-RELATED"/>
    <property type="match status" value="1"/>
</dbReference>
<dbReference type="InterPro" id="IPR050223">
    <property type="entry name" value="D-isomer_2-hydroxyacid_DH"/>
</dbReference>
<organism evidence="4 5">
    <name type="scientific">Tetracentron sinense</name>
    <name type="common">Spur-leaf</name>
    <dbReference type="NCBI Taxonomy" id="13715"/>
    <lineage>
        <taxon>Eukaryota</taxon>
        <taxon>Viridiplantae</taxon>
        <taxon>Streptophyta</taxon>
        <taxon>Embryophyta</taxon>
        <taxon>Tracheophyta</taxon>
        <taxon>Spermatophyta</taxon>
        <taxon>Magnoliopsida</taxon>
        <taxon>Trochodendrales</taxon>
        <taxon>Trochodendraceae</taxon>
        <taxon>Tetracentron</taxon>
    </lineage>
</organism>
<gene>
    <name evidence="4" type="ORF">HHK36_006182</name>
</gene>
<name>A0A835DNV2_TETSI</name>
<dbReference type="GO" id="GO:0051287">
    <property type="term" value="F:NAD binding"/>
    <property type="evidence" value="ECO:0007669"/>
    <property type="project" value="InterPro"/>
</dbReference>
<dbReference type="GO" id="GO:0005829">
    <property type="term" value="C:cytosol"/>
    <property type="evidence" value="ECO:0007669"/>
    <property type="project" value="TreeGrafter"/>
</dbReference>
<accession>A0A835DNV2</accession>
<dbReference type="EMBL" id="JABCRI010000004">
    <property type="protein sequence ID" value="KAF8407057.1"/>
    <property type="molecule type" value="Genomic_DNA"/>
</dbReference>
<comment type="caution">
    <text evidence="4">The sequence shown here is derived from an EMBL/GenBank/DDBJ whole genome shotgun (WGS) entry which is preliminary data.</text>
</comment>
<evidence type="ECO:0000259" key="3">
    <source>
        <dbReference type="Pfam" id="PF00389"/>
    </source>
</evidence>
<keyword evidence="1" id="KW-0560">Oxidoreductase</keyword>
<dbReference type="InterPro" id="IPR006139">
    <property type="entry name" value="D-isomer_2_OHA_DH_cat_dom"/>
</dbReference>
<evidence type="ECO:0000313" key="4">
    <source>
        <dbReference type="EMBL" id="KAF8407057.1"/>
    </source>
</evidence>
<dbReference type="GO" id="GO:0016618">
    <property type="term" value="F:hydroxypyruvate reductase [NAD(P)H] activity"/>
    <property type="evidence" value="ECO:0007669"/>
    <property type="project" value="TreeGrafter"/>
</dbReference>
<keyword evidence="2" id="KW-0520">NAD</keyword>
<dbReference type="Proteomes" id="UP000655225">
    <property type="component" value="Unassembled WGS sequence"/>
</dbReference>
<evidence type="ECO:0000256" key="2">
    <source>
        <dbReference type="ARBA" id="ARBA00023027"/>
    </source>
</evidence>
<dbReference type="Pfam" id="PF00389">
    <property type="entry name" value="2-Hacid_dh"/>
    <property type="match status" value="1"/>
</dbReference>
<dbReference type="GO" id="GO:0030267">
    <property type="term" value="F:glyoxylate reductase (NADPH) activity"/>
    <property type="evidence" value="ECO:0007669"/>
    <property type="project" value="TreeGrafter"/>
</dbReference>
<evidence type="ECO:0000313" key="5">
    <source>
        <dbReference type="Proteomes" id="UP000655225"/>
    </source>
</evidence>
<keyword evidence="5" id="KW-1185">Reference proteome</keyword>
<dbReference type="PANTHER" id="PTHR10996">
    <property type="entry name" value="2-HYDROXYACID DEHYDROGENASE-RELATED"/>
    <property type="match status" value="1"/>
</dbReference>
<dbReference type="OMA" id="RRICQCD"/>
<reference evidence="4 5" key="1">
    <citation type="submission" date="2020-04" db="EMBL/GenBank/DDBJ databases">
        <title>Plant Genome Project.</title>
        <authorList>
            <person name="Zhang R.-G."/>
        </authorList>
    </citation>
    <scope>NUCLEOTIDE SEQUENCE [LARGE SCALE GENOMIC DNA]</scope>
    <source>
        <strain evidence="4">YNK0</strain>
        <tissue evidence="4">Leaf</tissue>
    </source>
</reference>
<dbReference type="SUPFAM" id="SSF52283">
    <property type="entry name" value="Formate/glycerate dehydrogenase catalytic domain-like"/>
    <property type="match status" value="1"/>
</dbReference>
<evidence type="ECO:0000256" key="1">
    <source>
        <dbReference type="ARBA" id="ARBA00023002"/>
    </source>
</evidence>
<dbReference type="Gene3D" id="3.40.50.720">
    <property type="entry name" value="NAD(P)-binding Rossmann-like Domain"/>
    <property type="match status" value="2"/>
</dbReference>
<dbReference type="AlphaFoldDB" id="A0A835DNV2"/>
<proteinExistence type="predicted"/>
<dbReference type="OrthoDB" id="298012at2759"/>
<protein>
    <recommendedName>
        <fullName evidence="3">D-isomer specific 2-hydroxyacid dehydrogenase catalytic domain-containing protein</fullName>
    </recommendedName>
</protein>
<sequence length="160" mass="17882">MESIGVLMVYPVSTYLEEELNKRFKLFRIWEFPKKEFLKENSNSNSIRAIVGNGKAGVDSDMIDSLPKLEIISNHGVGMDKIDLVKCKEKGIRVTYTPDVLTEDVADLAIGLILATLRKICECDRTLYVLLILLDGLAALKEYPGGYRMLLEIDGLCAPV</sequence>